<evidence type="ECO:0000256" key="1">
    <source>
        <dbReference type="RuleBase" id="RU000411"/>
    </source>
</evidence>
<dbReference type="PANTHER" id="PTHR11461">
    <property type="entry name" value="SERINE PROTEASE INHIBITOR, SERPIN"/>
    <property type="match status" value="1"/>
</dbReference>
<protein>
    <submittedName>
        <fullName evidence="3">Serpin family protein</fullName>
    </submittedName>
</protein>
<sequence>MTTALHDALSPADVAAANVLTRRWLASRKEIPAAASGLGVWPLLAMLAGGAIGKTHKELLRAVGLDAARAAALPRRLLDGARAVEGLNLALGVWAGPEVVLDPDWTASLPDAAIGSLTGDTAADKDALDAWAAANTDGIIDAMPVELDGPVPIELLLASALLVRTDWATPFAEASHWPFAAGPWSGLDRPRVLRATYNEDVLRCTDRATVLTVRGRGDIDVLLGLGPEGRAPHQTTGALFDAVDPAWGRSATALAVGEHAIGVQVSEYMGAYPQTRPEIGATTVAFDLTADLDLIGDAEALGLTLAAHRRRAQFERLAARRLYVSQARQTCTARFGATGFEAAAVTAMGMGAFTGAPPVLEHRHVRADVVFDRPFAYLAVHRPTGLVLVAGWVAAPALAP</sequence>
<dbReference type="SMART" id="SM00093">
    <property type="entry name" value="SERPIN"/>
    <property type="match status" value="1"/>
</dbReference>
<evidence type="ECO:0000313" key="3">
    <source>
        <dbReference type="EMBL" id="MFC6955605.1"/>
    </source>
</evidence>
<reference evidence="4" key="1">
    <citation type="journal article" date="2019" name="Int. J. Syst. Evol. Microbiol.">
        <title>The Global Catalogue of Microorganisms (GCM) 10K type strain sequencing project: providing services to taxonomists for standard genome sequencing and annotation.</title>
        <authorList>
            <consortium name="The Broad Institute Genomics Platform"/>
            <consortium name="The Broad Institute Genome Sequencing Center for Infectious Disease"/>
            <person name="Wu L."/>
            <person name="Ma J."/>
        </authorList>
    </citation>
    <scope>NUCLEOTIDE SEQUENCE [LARGE SCALE GENOMIC DNA]</scope>
    <source>
        <strain evidence="4">KACC 12634</strain>
    </source>
</reference>
<gene>
    <name evidence="3" type="ORF">ACFQS3_00205</name>
</gene>
<comment type="similarity">
    <text evidence="1">Belongs to the serpin family.</text>
</comment>
<dbReference type="EMBL" id="JBHSYS010000001">
    <property type="protein sequence ID" value="MFC6955605.1"/>
    <property type="molecule type" value="Genomic_DNA"/>
</dbReference>
<comment type="caution">
    <text evidence="3">The sequence shown here is derived from an EMBL/GenBank/DDBJ whole genome shotgun (WGS) entry which is preliminary data.</text>
</comment>
<organism evidence="3 4">
    <name type="scientific">Glycomyces mayteni</name>
    <dbReference type="NCBI Taxonomy" id="543887"/>
    <lineage>
        <taxon>Bacteria</taxon>
        <taxon>Bacillati</taxon>
        <taxon>Actinomycetota</taxon>
        <taxon>Actinomycetes</taxon>
        <taxon>Glycomycetales</taxon>
        <taxon>Glycomycetaceae</taxon>
        <taxon>Glycomyces</taxon>
    </lineage>
</organism>
<name>A0ABW2D045_9ACTN</name>
<dbReference type="Gene3D" id="3.30.497.10">
    <property type="entry name" value="Antithrombin, subunit I, domain 2"/>
    <property type="match status" value="2"/>
</dbReference>
<dbReference type="SUPFAM" id="SSF56574">
    <property type="entry name" value="Serpins"/>
    <property type="match status" value="2"/>
</dbReference>
<dbReference type="InterPro" id="IPR042178">
    <property type="entry name" value="Serpin_sf_1"/>
</dbReference>
<dbReference type="InterPro" id="IPR000215">
    <property type="entry name" value="Serpin_fam"/>
</dbReference>
<keyword evidence="4" id="KW-1185">Reference proteome</keyword>
<feature type="domain" description="Serpin" evidence="2">
    <location>
        <begin position="25"/>
        <end position="396"/>
    </location>
</feature>
<evidence type="ECO:0000259" key="2">
    <source>
        <dbReference type="SMART" id="SM00093"/>
    </source>
</evidence>
<dbReference type="Pfam" id="PF00079">
    <property type="entry name" value="Serpin"/>
    <property type="match status" value="2"/>
</dbReference>
<proteinExistence type="inferred from homology"/>
<dbReference type="InterPro" id="IPR036186">
    <property type="entry name" value="Serpin_sf"/>
</dbReference>
<dbReference type="RefSeq" id="WP_382352145.1">
    <property type="nucleotide sequence ID" value="NZ_JBHMBP010000004.1"/>
</dbReference>
<evidence type="ECO:0000313" key="4">
    <source>
        <dbReference type="Proteomes" id="UP001596470"/>
    </source>
</evidence>
<dbReference type="Proteomes" id="UP001596470">
    <property type="component" value="Unassembled WGS sequence"/>
</dbReference>
<accession>A0ABW2D045</accession>
<dbReference type="InterPro" id="IPR023796">
    <property type="entry name" value="Serpin_dom"/>
</dbReference>
<dbReference type="PANTHER" id="PTHR11461:SF49">
    <property type="entry name" value="PLASMINOGEN ACTIVATOR INHIBITOR 1"/>
    <property type="match status" value="1"/>
</dbReference>